<evidence type="ECO:0000313" key="2">
    <source>
        <dbReference type="Proteomes" id="UP000821865"/>
    </source>
</evidence>
<name>A0ACB8D6W8_DERSI</name>
<keyword evidence="2" id="KW-1185">Reference proteome</keyword>
<evidence type="ECO:0000313" key="1">
    <source>
        <dbReference type="EMBL" id="KAH7960128.1"/>
    </source>
</evidence>
<gene>
    <name evidence="1" type="ORF">HPB49_017222</name>
</gene>
<organism evidence="1 2">
    <name type="scientific">Dermacentor silvarum</name>
    <name type="common">Tick</name>
    <dbReference type="NCBI Taxonomy" id="543639"/>
    <lineage>
        <taxon>Eukaryota</taxon>
        <taxon>Metazoa</taxon>
        <taxon>Ecdysozoa</taxon>
        <taxon>Arthropoda</taxon>
        <taxon>Chelicerata</taxon>
        <taxon>Arachnida</taxon>
        <taxon>Acari</taxon>
        <taxon>Parasitiformes</taxon>
        <taxon>Ixodida</taxon>
        <taxon>Ixodoidea</taxon>
        <taxon>Ixodidae</taxon>
        <taxon>Rhipicephalinae</taxon>
        <taxon>Dermacentor</taxon>
    </lineage>
</organism>
<sequence>MVRSSISPEGKKHECLYVPIGGVCNRSSFVYYYSPFEGDCKKWDGCLGRGLYFSRPRCERACRDAPHGICALEKDEGTFGVPPFEKKYFYNQITQQCETFGYQGNGEEKSRANRFDDEHECHVKCATVRGIRQRICHGGNESISAGTAYSDRIPAFSSCPSVTQSLIIGGAEGISQPACRHVLPHVEAFRKTFACPVGSPMNPTKKCELF</sequence>
<dbReference type="Proteomes" id="UP000821865">
    <property type="component" value="Chromosome 3"/>
</dbReference>
<comment type="caution">
    <text evidence="1">The sequence shown here is derived from an EMBL/GenBank/DDBJ whole genome shotgun (WGS) entry which is preliminary data.</text>
</comment>
<dbReference type="EMBL" id="CM023472">
    <property type="protein sequence ID" value="KAH7960128.1"/>
    <property type="molecule type" value="Genomic_DNA"/>
</dbReference>
<protein>
    <submittedName>
        <fullName evidence="1">Uncharacterized protein</fullName>
    </submittedName>
</protein>
<proteinExistence type="predicted"/>
<accession>A0ACB8D6W8</accession>
<reference evidence="1" key="1">
    <citation type="submission" date="2020-05" db="EMBL/GenBank/DDBJ databases">
        <title>Large-scale comparative analyses of tick genomes elucidate their genetic diversity and vector capacities.</title>
        <authorList>
            <person name="Jia N."/>
            <person name="Wang J."/>
            <person name="Shi W."/>
            <person name="Du L."/>
            <person name="Sun Y."/>
            <person name="Zhan W."/>
            <person name="Jiang J."/>
            <person name="Wang Q."/>
            <person name="Zhang B."/>
            <person name="Ji P."/>
            <person name="Sakyi L.B."/>
            <person name="Cui X."/>
            <person name="Yuan T."/>
            <person name="Jiang B."/>
            <person name="Yang W."/>
            <person name="Lam T.T.-Y."/>
            <person name="Chang Q."/>
            <person name="Ding S."/>
            <person name="Wang X."/>
            <person name="Zhu J."/>
            <person name="Ruan X."/>
            <person name="Zhao L."/>
            <person name="Wei J."/>
            <person name="Que T."/>
            <person name="Du C."/>
            <person name="Cheng J."/>
            <person name="Dai P."/>
            <person name="Han X."/>
            <person name="Huang E."/>
            <person name="Gao Y."/>
            <person name="Liu J."/>
            <person name="Shao H."/>
            <person name="Ye R."/>
            <person name="Li L."/>
            <person name="Wei W."/>
            <person name="Wang X."/>
            <person name="Wang C."/>
            <person name="Yang T."/>
            <person name="Huo Q."/>
            <person name="Li W."/>
            <person name="Guo W."/>
            <person name="Chen H."/>
            <person name="Zhou L."/>
            <person name="Ni X."/>
            <person name="Tian J."/>
            <person name="Zhou Y."/>
            <person name="Sheng Y."/>
            <person name="Liu T."/>
            <person name="Pan Y."/>
            <person name="Xia L."/>
            <person name="Li J."/>
            <person name="Zhao F."/>
            <person name="Cao W."/>
        </authorList>
    </citation>
    <scope>NUCLEOTIDE SEQUENCE</scope>
    <source>
        <strain evidence="1">Dsil-2018</strain>
    </source>
</reference>